<gene>
    <name evidence="1" type="ORF">MSG28_005904</name>
</gene>
<accession>A0ACC0L1K2</accession>
<sequence>MVIQKTEEYNLPLCLAFVNYEKAFDSIETWAVLQALQRCQVDYQYIEVLKCLYENATITTPIPLQRGVRQGDEISPKLILNWEGQGININGEYFTHLRFADDIVVMAERLWRTSVLCSPTSAVSDRVGLKINIDKIQTVQIGRSNFEKEITRRIRLGWAAFGKLRSVFSSKLSQCLKSKVFD</sequence>
<dbReference type="EMBL" id="CM046109">
    <property type="protein sequence ID" value="KAI8442385.1"/>
    <property type="molecule type" value="Genomic_DNA"/>
</dbReference>
<dbReference type="Proteomes" id="UP001064048">
    <property type="component" value="Chromosome 9"/>
</dbReference>
<protein>
    <submittedName>
        <fullName evidence="1">Uncharacterized protein</fullName>
    </submittedName>
</protein>
<proteinExistence type="predicted"/>
<evidence type="ECO:0000313" key="1">
    <source>
        <dbReference type="EMBL" id="KAI8442385.1"/>
    </source>
</evidence>
<evidence type="ECO:0000313" key="2">
    <source>
        <dbReference type="Proteomes" id="UP001064048"/>
    </source>
</evidence>
<name>A0ACC0L1K2_CHOFU</name>
<comment type="caution">
    <text evidence="1">The sequence shown here is derived from an EMBL/GenBank/DDBJ whole genome shotgun (WGS) entry which is preliminary data.</text>
</comment>
<organism evidence="1 2">
    <name type="scientific">Choristoneura fumiferana</name>
    <name type="common">Spruce budworm moth</name>
    <name type="synonym">Archips fumiferana</name>
    <dbReference type="NCBI Taxonomy" id="7141"/>
    <lineage>
        <taxon>Eukaryota</taxon>
        <taxon>Metazoa</taxon>
        <taxon>Ecdysozoa</taxon>
        <taxon>Arthropoda</taxon>
        <taxon>Hexapoda</taxon>
        <taxon>Insecta</taxon>
        <taxon>Pterygota</taxon>
        <taxon>Neoptera</taxon>
        <taxon>Endopterygota</taxon>
        <taxon>Lepidoptera</taxon>
        <taxon>Glossata</taxon>
        <taxon>Ditrysia</taxon>
        <taxon>Tortricoidea</taxon>
        <taxon>Tortricidae</taxon>
        <taxon>Tortricinae</taxon>
        <taxon>Choristoneura</taxon>
    </lineage>
</organism>
<reference evidence="1 2" key="1">
    <citation type="journal article" date="2022" name="Genome Biol. Evol.">
        <title>The Spruce Budworm Genome: Reconstructing the Evolutionary History of Antifreeze Proteins.</title>
        <authorList>
            <person name="Beliveau C."/>
            <person name="Gagne P."/>
            <person name="Picq S."/>
            <person name="Vernygora O."/>
            <person name="Keeling C.I."/>
            <person name="Pinkney K."/>
            <person name="Doucet D."/>
            <person name="Wen F."/>
            <person name="Johnston J.S."/>
            <person name="Maaroufi H."/>
            <person name="Boyle B."/>
            <person name="Laroche J."/>
            <person name="Dewar K."/>
            <person name="Juretic N."/>
            <person name="Blackburn G."/>
            <person name="Nisole A."/>
            <person name="Brunet B."/>
            <person name="Brandao M."/>
            <person name="Lumley L."/>
            <person name="Duan J."/>
            <person name="Quan G."/>
            <person name="Lucarotti C.J."/>
            <person name="Roe A.D."/>
            <person name="Sperling F.A.H."/>
            <person name="Levesque R.C."/>
            <person name="Cusson M."/>
        </authorList>
    </citation>
    <scope>NUCLEOTIDE SEQUENCE [LARGE SCALE GENOMIC DNA]</scope>
    <source>
        <strain evidence="1">Glfc:IPQL:Cfum</strain>
    </source>
</reference>
<keyword evidence="2" id="KW-1185">Reference proteome</keyword>